<evidence type="ECO:0008006" key="4">
    <source>
        <dbReference type="Google" id="ProtNLM"/>
    </source>
</evidence>
<dbReference type="AlphaFoldDB" id="A0A8T0ISK9"/>
<evidence type="ECO:0000313" key="2">
    <source>
        <dbReference type="EMBL" id="KAG0585999.1"/>
    </source>
</evidence>
<feature type="compositionally biased region" description="Acidic residues" evidence="1">
    <location>
        <begin position="192"/>
        <end position="205"/>
    </location>
</feature>
<evidence type="ECO:0000313" key="3">
    <source>
        <dbReference type="Proteomes" id="UP000822688"/>
    </source>
</evidence>
<comment type="caution">
    <text evidence="2">The sequence shown here is derived from an EMBL/GenBank/DDBJ whole genome shotgun (WGS) entry which is preliminary data.</text>
</comment>
<dbReference type="InterPro" id="IPR051105">
    <property type="entry name" value="WWC/KIBRA_Hippo_Reg"/>
</dbReference>
<keyword evidence="3" id="KW-1185">Reference proteome</keyword>
<sequence length="304" mass="32805">MGRAGRVAPRICSTLELRTHASSLTVSLPATSGSKPAPLSPPSPGTPGQVAPASVRPVLQAWPQDALQVVQRQMEALRSHSLEASEPSTTRKRELDSFESRKIDEISLNADGQGLEVALQTQPALPTDWEQFLDLKTGQFYYFHWSSCKRAKQDPRELVRQADRTVEAHMREAHVRGESSIEHIELATSPYDESDDESEAGDEVEERSGAGCCPPDVCERTSGICSVAPERCADRELGNDGSVCDSSKKEEQATSVCDKEGKSAQAVMVVSGCHSCSMFVMLCLSSPACPSCGAGARAERNGIR</sequence>
<feature type="region of interest" description="Disordered" evidence="1">
    <location>
        <begin position="27"/>
        <end position="52"/>
    </location>
</feature>
<protein>
    <recommendedName>
        <fullName evidence="4">WW domain-containing protein</fullName>
    </recommendedName>
</protein>
<evidence type="ECO:0000256" key="1">
    <source>
        <dbReference type="SAM" id="MobiDB-lite"/>
    </source>
</evidence>
<dbReference type="EMBL" id="CM026422">
    <property type="protein sequence ID" value="KAG0585999.1"/>
    <property type="molecule type" value="Genomic_DNA"/>
</dbReference>
<reference evidence="2" key="1">
    <citation type="submission" date="2020-06" db="EMBL/GenBank/DDBJ databases">
        <title>WGS assembly of Ceratodon purpureus strain R40.</title>
        <authorList>
            <person name="Carey S.B."/>
            <person name="Jenkins J."/>
            <person name="Shu S."/>
            <person name="Lovell J.T."/>
            <person name="Sreedasyam A."/>
            <person name="Maumus F."/>
            <person name="Tiley G.P."/>
            <person name="Fernandez-Pozo N."/>
            <person name="Barry K."/>
            <person name="Chen C."/>
            <person name="Wang M."/>
            <person name="Lipzen A."/>
            <person name="Daum C."/>
            <person name="Saski C.A."/>
            <person name="Payton A.C."/>
            <person name="Mcbreen J.C."/>
            <person name="Conrad R.E."/>
            <person name="Kollar L.M."/>
            <person name="Olsson S."/>
            <person name="Huttunen S."/>
            <person name="Landis J.B."/>
            <person name="Wickett N.J."/>
            <person name="Johnson M.G."/>
            <person name="Rensing S.A."/>
            <person name="Grimwood J."/>
            <person name="Schmutz J."/>
            <person name="Mcdaniel S.F."/>
        </authorList>
    </citation>
    <scope>NUCLEOTIDE SEQUENCE</scope>
    <source>
        <strain evidence="2">R40</strain>
    </source>
</reference>
<dbReference type="SUPFAM" id="SSF51045">
    <property type="entry name" value="WW domain"/>
    <property type="match status" value="1"/>
</dbReference>
<gene>
    <name evidence="2" type="ORF">KC19_2G055200</name>
</gene>
<organism evidence="2 3">
    <name type="scientific">Ceratodon purpureus</name>
    <name type="common">Fire moss</name>
    <name type="synonym">Dicranum purpureum</name>
    <dbReference type="NCBI Taxonomy" id="3225"/>
    <lineage>
        <taxon>Eukaryota</taxon>
        <taxon>Viridiplantae</taxon>
        <taxon>Streptophyta</taxon>
        <taxon>Embryophyta</taxon>
        <taxon>Bryophyta</taxon>
        <taxon>Bryophytina</taxon>
        <taxon>Bryopsida</taxon>
        <taxon>Dicranidae</taxon>
        <taxon>Pseudoditrichales</taxon>
        <taxon>Ditrichaceae</taxon>
        <taxon>Ceratodon</taxon>
    </lineage>
</organism>
<dbReference type="Proteomes" id="UP000822688">
    <property type="component" value="Chromosome 2"/>
</dbReference>
<dbReference type="PANTHER" id="PTHR14791">
    <property type="entry name" value="BOMB/KIRA PROTEINS"/>
    <property type="match status" value="1"/>
</dbReference>
<feature type="compositionally biased region" description="Basic and acidic residues" evidence="1">
    <location>
        <begin position="173"/>
        <end position="185"/>
    </location>
</feature>
<feature type="region of interest" description="Disordered" evidence="1">
    <location>
        <begin position="173"/>
        <end position="209"/>
    </location>
</feature>
<name>A0A8T0ISK9_CERPU</name>
<proteinExistence type="predicted"/>
<dbReference type="PANTHER" id="PTHR14791:SF29">
    <property type="entry name" value="PROTEIN KIBRA"/>
    <property type="match status" value="1"/>
</dbReference>
<dbReference type="InterPro" id="IPR036020">
    <property type="entry name" value="WW_dom_sf"/>
</dbReference>
<accession>A0A8T0ISK9</accession>